<proteinExistence type="predicted"/>
<accession>A0ABY1EH66</accession>
<evidence type="ECO:0000313" key="2">
    <source>
        <dbReference type="Proteomes" id="UP000199681"/>
    </source>
</evidence>
<keyword evidence="2" id="KW-1185">Reference proteome</keyword>
<evidence type="ECO:0000313" key="1">
    <source>
        <dbReference type="EMBL" id="SFH83766.1"/>
    </source>
</evidence>
<reference evidence="1 2" key="1">
    <citation type="submission" date="2016-10" db="EMBL/GenBank/DDBJ databases">
        <authorList>
            <person name="Varghese N."/>
            <person name="Submissions S."/>
        </authorList>
    </citation>
    <scope>NUCLEOTIDE SEQUENCE [LARGE SCALE GENOMIC DNA]</scope>
    <source>
        <strain evidence="1 2">GMCC 1.11211</strain>
    </source>
</reference>
<dbReference type="Proteomes" id="UP000199681">
    <property type="component" value="Unassembled WGS sequence"/>
</dbReference>
<gene>
    <name evidence="1" type="ORF">SAMN05216274_11725</name>
</gene>
<dbReference type="RefSeq" id="WP_255409517.1">
    <property type="nucleotide sequence ID" value="NZ_BKAC01000020.1"/>
</dbReference>
<dbReference type="EMBL" id="FOPW01000017">
    <property type="protein sequence ID" value="SFH83766.1"/>
    <property type="molecule type" value="Genomic_DNA"/>
</dbReference>
<name>A0ABY1EH66_9MICO</name>
<organism evidence="1 2">
    <name type="scientific">Cryobacterium levicorallinum</name>
    <dbReference type="NCBI Taxonomy" id="995038"/>
    <lineage>
        <taxon>Bacteria</taxon>
        <taxon>Bacillati</taxon>
        <taxon>Actinomycetota</taxon>
        <taxon>Actinomycetes</taxon>
        <taxon>Micrococcales</taxon>
        <taxon>Microbacteriaceae</taxon>
        <taxon>Cryobacterium</taxon>
    </lineage>
</organism>
<comment type="caution">
    <text evidence="1">The sequence shown here is derived from an EMBL/GenBank/DDBJ whole genome shotgun (WGS) entry which is preliminary data.</text>
</comment>
<protein>
    <submittedName>
        <fullName evidence="1">Uncharacterized protein</fullName>
    </submittedName>
</protein>
<sequence length="43" mass="4752">MRLHKTVDPAAVELTGTTSIEIPTTYTELDQDAVLRRAARLTP</sequence>